<dbReference type="Proteomes" id="UP000185655">
    <property type="component" value="Unassembled WGS sequence"/>
</dbReference>
<protein>
    <submittedName>
        <fullName evidence="1">Uncharacterized protein</fullName>
    </submittedName>
</protein>
<sequence>MKKCKILLDELPLTDDKFTANDYSAKIIMSEIGENIFLKELCGKKIAEIDIVESVLKVRINFPEKIMLLKNLENDIKSYLSKARGIEKIIPLGMEKMELLYSDTEVPELVINFKEKKQAIIFGKVLKSFRFNINDSDSLRVVKWTNRKVVLASSTQMKIFKKTKSQIKTIILFVTKQINLTPNTIFKQKTLKFLRSYKFHKRNKSGIEIFLVCTNQNSDYFDDVFKRKAIFKCLNRDEILNSLDFVLSNNFLVNEIFFTEENKVAIKKRISISYDDYYPNKVITQIIARQIEKNLGIQVDLVKTNFKKVTEEADFRLLLLFDNFSEIGLLYYLLGLISPLKNNLEHFKEYHNLVDKYFTQSINKTRFEENMCDINSKEALFFPIGSLDSNYLINKTESIYK</sequence>
<gene>
    <name evidence="1" type="ORF">SAMN02746068_02032</name>
</gene>
<dbReference type="EMBL" id="FPKS01000018">
    <property type="protein sequence ID" value="SFZ76686.1"/>
    <property type="molecule type" value="Genomic_DNA"/>
</dbReference>
<dbReference type="SUPFAM" id="SSF53850">
    <property type="entry name" value="Periplasmic binding protein-like II"/>
    <property type="match status" value="1"/>
</dbReference>
<dbReference type="STRING" id="1122154.SAMN02746068_02032"/>
<dbReference type="AlphaFoldDB" id="A0A1K2HIV2"/>
<dbReference type="RefSeq" id="WP_031366867.1">
    <property type="nucleotide sequence ID" value="NZ_FPKS01000018.1"/>
</dbReference>
<name>A0A1K2HIV2_9LACT</name>
<evidence type="ECO:0000313" key="2">
    <source>
        <dbReference type="Proteomes" id="UP000185655"/>
    </source>
</evidence>
<proteinExistence type="predicted"/>
<accession>A0A1K2HIV2</accession>
<evidence type="ECO:0000313" key="1">
    <source>
        <dbReference type="EMBL" id="SFZ76686.1"/>
    </source>
</evidence>
<organism evidence="1 2">
    <name type="scientific">Pseudolactococcus chungangensis CAU 28 = DSM 22330</name>
    <dbReference type="NCBI Taxonomy" id="1122154"/>
    <lineage>
        <taxon>Bacteria</taxon>
        <taxon>Bacillati</taxon>
        <taxon>Bacillota</taxon>
        <taxon>Bacilli</taxon>
        <taxon>Lactobacillales</taxon>
        <taxon>Streptococcaceae</taxon>
        <taxon>Pseudolactococcus</taxon>
    </lineage>
</organism>
<reference evidence="1 2" key="1">
    <citation type="submission" date="2016-11" db="EMBL/GenBank/DDBJ databases">
        <authorList>
            <person name="Jaros S."/>
            <person name="Januszkiewicz K."/>
            <person name="Wedrychowicz H."/>
        </authorList>
    </citation>
    <scope>NUCLEOTIDE SEQUENCE [LARGE SCALE GENOMIC DNA]</scope>
    <source>
        <strain evidence="1 2">DSM 22330</strain>
    </source>
</reference>